<dbReference type="EMBL" id="MCGT01000024">
    <property type="protein sequence ID" value="ORX50229.1"/>
    <property type="molecule type" value="Genomic_DNA"/>
</dbReference>
<dbReference type="Pfam" id="PF07264">
    <property type="entry name" value="EI24"/>
    <property type="match status" value="1"/>
</dbReference>
<keyword evidence="4 5" id="KW-0472">Membrane</keyword>
<proteinExistence type="predicted"/>
<name>A0A1X2GC44_9FUNG</name>
<dbReference type="GO" id="GO:0016020">
    <property type="term" value="C:membrane"/>
    <property type="evidence" value="ECO:0007669"/>
    <property type="project" value="UniProtKB-SubCell"/>
</dbReference>
<evidence type="ECO:0000313" key="7">
    <source>
        <dbReference type="Proteomes" id="UP000242146"/>
    </source>
</evidence>
<evidence type="ECO:0008006" key="8">
    <source>
        <dbReference type="Google" id="ProtNLM"/>
    </source>
</evidence>
<evidence type="ECO:0000256" key="5">
    <source>
        <dbReference type="SAM" id="Phobius"/>
    </source>
</evidence>
<evidence type="ECO:0000256" key="1">
    <source>
        <dbReference type="ARBA" id="ARBA00004141"/>
    </source>
</evidence>
<dbReference type="PANTHER" id="PTHR21389:SF0">
    <property type="entry name" value="ETOPOSIDE-INDUCED PROTEIN 2.4 HOMOLOG"/>
    <property type="match status" value="1"/>
</dbReference>
<evidence type="ECO:0000256" key="2">
    <source>
        <dbReference type="ARBA" id="ARBA00022692"/>
    </source>
</evidence>
<sequence>MYLALLGINGRFYAKVAEKSYQVQSKNQQAGAAVAQTLAQTIYMTIFYISCGGFAAVLRSLPTFGTILALLMNCFIFSYYCFEFRWVFMQWTLEQRLAYVEQHWAFFLGFGLPGTVATFFLSTLRSGAMFALLYPGYIVMAFMATPSASSSGTPGSSTVSSGSDIMLPNRVPVFAGVRQMCKVVIALVKKVGGVRVESIMADKKQDIKKNDKEE</sequence>
<comment type="subcellular location">
    <subcellularLocation>
        <location evidence="1">Membrane</location>
        <topology evidence="1">Multi-pass membrane protein</topology>
    </subcellularLocation>
</comment>
<organism evidence="6 7">
    <name type="scientific">Hesseltinella vesiculosa</name>
    <dbReference type="NCBI Taxonomy" id="101127"/>
    <lineage>
        <taxon>Eukaryota</taxon>
        <taxon>Fungi</taxon>
        <taxon>Fungi incertae sedis</taxon>
        <taxon>Mucoromycota</taxon>
        <taxon>Mucoromycotina</taxon>
        <taxon>Mucoromycetes</taxon>
        <taxon>Mucorales</taxon>
        <taxon>Cunninghamellaceae</taxon>
        <taxon>Hesseltinella</taxon>
    </lineage>
</organism>
<evidence type="ECO:0000313" key="6">
    <source>
        <dbReference type="EMBL" id="ORX50229.1"/>
    </source>
</evidence>
<gene>
    <name evidence="6" type="ORF">DM01DRAFT_320276</name>
</gene>
<feature type="transmembrane region" description="Helical" evidence="5">
    <location>
        <begin position="64"/>
        <end position="82"/>
    </location>
</feature>
<feature type="transmembrane region" description="Helical" evidence="5">
    <location>
        <begin position="41"/>
        <end position="58"/>
    </location>
</feature>
<dbReference type="GO" id="GO:0016236">
    <property type="term" value="P:macroautophagy"/>
    <property type="evidence" value="ECO:0007669"/>
    <property type="project" value="TreeGrafter"/>
</dbReference>
<evidence type="ECO:0000256" key="4">
    <source>
        <dbReference type="ARBA" id="ARBA00023136"/>
    </source>
</evidence>
<dbReference type="InterPro" id="IPR059112">
    <property type="entry name" value="CysZ/EI24"/>
</dbReference>
<keyword evidence="2 5" id="KW-0812">Transmembrane</keyword>
<dbReference type="Proteomes" id="UP000242146">
    <property type="component" value="Unassembled WGS sequence"/>
</dbReference>
<feature type="transmembrane region" description="Helical" evidence="5">
    <location>
        <begin position="103"/>
        <end position="121"/>
    </location>
</feature>
<keyword evidence="7" id="KW-1185">Reference proteome</keyword>
<dbReference type="GO" id="GO:0005783">
    <property type="term" value="C:endoplasmic reticulum"/>
    <property type="evidence" value="ECO:0007669"/>
    <property type="project" value="TreeGrafter"/>
</dbReference>
<accession>A0A1X2GC44</accession>
<protein>
    <recommendedName>
        <fullName evidence="8">EI24-domain-containing protein</fullName>
    </recommendedName>
</protein>
<dbReference type="OrthoDB" id="266518at2759"/>
<dbReference type="PANTHER" id="PTHR21389">
    <property type="entry name" value="P53 INDUCED PROTEIN"/>
    <property type="match status" value="1"/>
</dbReference>
<keyword evidence="3 5" id="KW-1133">Transmembrane helix</keyword>
<evidence type="ECO:0000256" key="3">
    <source>
        <dbReference type="ARBA" id="ARBA00022989"/>
    </source>
</evidence>
<reference evidence="6 7" key="1">
    <citation type="submission" date="2016-07" db="EMBL/GenBank/DDBJ databases">
        <title>Pervasive Adenine N6-methylation of Active Genes in Fungi.</title>
        <authorList>
            <consortium name="DOE Joint Genome Institute"/>
            <person name="Mondo S.J."/>
            <person name="Dannebaum R.O."/>
            <person name="Kuo R.C."/>
            <person name="Labutti K."/>
            <person name="Haridas S."/>
            <person name="Kuo A."/>
            <person name="Salamov A."/>
            <person name="Ahrendt S.R."/>
            <person name="Lipzen A."/>
            <person name="Sullivan W."/>
            <person name="Andreopoulos W.B."/>
            <person name="Clum A."/>
            <person name="Lindquist E."/>
            <person name="Daum C."/>
            <person name="Ramamoorthy G.K."/>
            <person name="Gryganskyi A."/>
            <person name="Culley D."/>
            <person name="Magnuson J.K."/>
            <person name="James T.Y."/>
            <person name="O'Malley M.A."/>
            <person name="Stajich J.E."/>
            <person name="Spatafora J.W."/>
            <person name="Visel A."/>
            <person name="Grigoriev I.V."/>
        </authorList>
    </citation>
    <scope>NUCLEOTIDE SEQUENCE [LARGE SCALE GENOMIC DNA]</scope>
    <source>
        <strain evidence="6 7">NRRL 3301</strain>
    </source>
</reference>
<comment type="caution">
    <text evidence="6">The sequence shown here is derived from an EMBL/GenBank/DDBJ whole genome shotgun (WGS) entry which is preliminary data.</text>
</comment>
<dbReference type="AlphaFoldDB" id="A0A1X2GC44"/>